<feature type="domain" description="PAS" evidence="6">
    <location>
        <begin position="9"/>
        <end position="80"/>
    </location>
</feature>
<reference evidence="7" key="1">
    <citation type="submission" date="2021-06" db="EMBL/GenBank/DDBJ databases">
        <authorList>
            <person name="Criscuolo A."/>
        </authorList>
    </citation>
    <scope>NUCLEOTIDE SEQUENCE</scope>
    <source>
        <strain evidence="7">CIP111600</strain>
    </source>
</reference>
<evidence type="ECO:0000256" key="4">
    <source>
        <dbReference type="ARBA" id="ARBA00022840"/>
    </source>
</evidence>
<accession>A0A916NJ07</accession>
<dbReference type="CDD" id="cd00082">
    <property type="entry name" value="HisKA"/>
    <property type="match status" value="1"/>
</dbReference>
<keyword evidence="8" id="KW-1185">Reference proteome</keyword>
<organism evidence="7 8">
    <name type="scientific">Paenibacillus solanacearum</name>
    <dbReference type="NCBI Taxonomy" id="2048548"/>
    <lineage>
        <taxon>Bacteria</taxon>
        <taxon>Bacillati</taxon>
        <taxon>Bacillota</taxon>
        <taxon>Bacilli</taxon>
        <taxon>Bacillales</taxon>
        <taxon>Paenibacillaceae</taxon>
        <taxon>Paenibacillus</taxon>
    </lineage>
</organism>
<dbReference type="GO" id="GO:0005524">
    <property type="term" value="F:ATP binding"/>
    <property type="evidence" value="ECO:0007669"/>
    <property type="project" value="UniProtKB-KW"/>
</dbReference>
<dbReference type="InterPro" id="IPR003594">
    <property type="entry name" value="HATPase_dom"/>
</dbReference>
<dbReference type="Pfam" id="PF02518">
    <property type="entry name" value="HATPase_c"/>
    <property type="match status" value="1"/>
</dbReference>
<dbReference type="PANTHER" id="PTHR43065">
    <property type="entry name" value="SENSOR HISTIDINE KINASE"/>
    <property type="match status" value="1"/>
</dbReference>
<dbReference type="Pfam" id="PF00512">
    <property type="entry name" value="HisKA"/>
    <property type="match status" value="1"/>
</dbReference>
<name>A0A916NJ07_9BACL</name>
<dbReference type="PROSITE" id="PS50112">
    <property type="entry name" value="PAS"/>
    <property type="match status" value="1"/>
</dbReference>
<dbReference type="SMART" id="SM00387">
    <property type="entry name" value="HATPase_c"/>
    <property type="match status" value="1"/>
</dbReference>
<dbReference type="InterPro" id="IPR005467">
    <property type="entry name" value="His_kinase_dom"/>
</dbReference>
<dbReference type="NCBIfam" id="TIGR00229">
    <property type="entry name" value="sensory_box"/>
    <property type="match status" value="2"/>
</dbReference>
<dbReference type="GO" id="GO:0000155">
    <property type="term" value="F:phosphorelay sensor kinase activity"/>
    <property type="evidence" value="ECO:0007669"/>
    <property type="project" value="InterPro"/>
</dbReference>
<keyword evidence="4" id="KW-0067">ATP-binding</keyword>
<evidence type="ECO:0000259" key="6">
    <source>
        <dbReference type="PROSITE" id="PS50112"/>
    </source>
</evidence>
<dbReference type="RefSeq" id="WP_218092705.1">
    <property type="nucleotide sequence ID" value="NZ_CAJVAS010000011.1"/>
</dbReference>
<keyword evidence="2" id="KW-0547">Nucleotide-binding</keyword>
<dbReference type="Pfam" id="PF13426">
    <property type="entry name" value="PAS_9"/>
    <property type="match status" value="1"/>
</dbReference>
<keyword evidence="1 7" id="KW-0808">Transferase</keyword>
<comment type="caution">
    <text evidence="7">The sequence shown here is derived from an EMBL/GenBank/DDBJ whole genome shotgun (WGS) entry which is preliminary data.</text>
</comment>
<evidence type="ECO:0000313" key="7">
    <source>
        <dbReference type="EMBL" id="CAG7627657.1"/>
    </source>
</evidence>
<protein>
    <submittedName>
        <fullName evidence="7">Adaptive-response sensory-kinase SasA</fullName>
        <ecNumber evidence="7">2.7.-.-</ecNumber>
    </submittedName>
</protein>
<dbReference type="Proteomes" id="UP000693672">
    <property type="component" value="Unassembled WGS sequence"/>
</dbReference>
<evidence type="ECO:0000313" key="8">
    <source>
        <dbReference type="Proteomes" id="UP000693672"/>
    </source>
</evidence>
<keyword evidence="3" id="KW-0418">Kinase</keyword>
<sequence>MAIQHQLAAHPLFFRMFQHIPIGMAILSETGTWLQTNPVLQQWLGCTGEELHNRTLFEYTHPEETEPLYMLLLQLRMNPASDMSREPLLIHYRYIHKNGQEELFRILAVKETIGPENSNVLVLTFDKRKQTESPFAKSEEQYRELIEELPVAFLIQQECRWVYANEAAVRLLDASDKSQILGMDVFGFIHSDFHDLLQERMKLIRGGESVPPLKQKFITVTGQLVDVEVSACPFQYEEQFAIFIILRDISESQKAQELLQASEKLSLVGQLAAAFAHEIRNPLTAVKGFISLIQSSGGTKPHYYDIITSEITRMEQILSEMLLLAKPQAARFMPCDIRVLLAHVTTLIEMQAVINRVEFATEYENGIPNLECDENQMKQVFINLLKNSVEAMPGGGRVRIEVGSKGFDHIVVRIIDEGCGIPKDKLPRVGQPFFTTKEKGTGLGMMVTFRIIENHRGTVHIASEEGKGTTVEITLPVSAQSA</sequence>
<evidence type="ECO:0000256" key="1">
    <source>
        <dbReference type="ARBA" id="ARBA00022679"/>
    </source>
</evidence>
<evidence type="ECO:0000259" key="5">
    <source>
        <dbReference type="PROSITE" id="PS50109"/>
    </source>
</evidence>
<dbReference type="EMBL" id="CAJVAS010000011">
    <property type="protein sequence ID" value="CAG7627657.1"/>
    <property type="molecule type" value="Genomic_DNA"/>
</dbReference>
<gene>
    <name evidence="7" type="primary">sasA_16</name>
    <name evidence="7" type="ORF">PAESOLCIP111_02939</name>
</gene>
<feature type="domain" description="Histidine kinase" evidence="5">
    <location>
        <begin position="274"/>
        <end position="479"/>
    </location>
</feature>
<dbReference type="SMART" id="SM00388">
    <property type="entry name" value="HisKA"/>
    <property type="match status" value="1"/>
</dbReference>
<dbReference type="SMART" id="SM00091">
    <property type="entry name" value="PAS"/>
    <property type="match status" value="2"/>
</dbReference>
<evidence type="ECO:0000256" key="3">
    <source>
        <dbReference type="ARBA" id="ARBA00022777"/>
    </source>
</evidence>
<evidence type="ECO:0000256" key="2">
    <source>
        <dbReference type="ARBA" id="ARBA00022741"/>
    </source>
</evidence>
<dbReference type="CDD" id="cd00130">
    <property type="entry name" value="PAS"/>
    <property type="match status" value="2"/>
</dbReference>
<proteinExistence type="predicted"/>
<dbReference type="PROSITE" id="PS50109">
    <property type="entry name" value="HIS_KIN"/>
    <property type="match status" value="1"/>
</dbReference>
<dbReference type="InterPro" id="IPR003661">
    <property type="entry name" value="HisK_dim/P_dom"/>
</dbReference>
<dbReference type="PANTHER" id="PTHR43065:SF34">
    <property type="entry name" value="SPORULATION KINASE A"/>
    <property type="match status" value="1"/>
</dbReference>
<dbReference type="EC" id="2.7.-.-" evidence="7"/>
<dbReference type="AlphaFoldDB" id="A0A916NJ07"/>
<dbReference type="InterPro" id="IPR000014">
    <property type="entry name" value="PAS"/>
</dbReference>